<gene>
    <name evidence="8" type="ORF">E6O75_ATG03080</name>
</gene>
<feature type="transmembrane region" description="Helical" evidence="6">
    <location>
        <begin position="212"/>
        <end position="234"/>
    </location>
</feature>
<dbReference type="SUPFAM" id="SSF103473">
    <property type="entry name" value="MFS general substrate transporter"/>
    <property type="match status" value="1"/>
</dbReference>
<evidence type="ECO:0000256" key="4">
    <source>
        <dbReference type="ARBA" id="ARBA00022989"/>
    </source>
</evidence>
<dbReference type="Proteomes" id="UP000298493">
    <property type="component" value="Unassembled WGS sequence"/>
</dbReference>
<dbReference type="AlphaFoldDB" id="A0A4Z1PMI3"/>
<feature type="transmembrane region" description="Helical" evidence="6">
    <location>
        <begin position="375"/>
        <end position="397"/>
    </location>
</feature>
<feature type="transmembrane region" description="Helical" evidence="6">
    <location>
        <begin position="442"/>
        <end position="463"/>
    </location>
</feature>
<dbReference type="PANTHER" id="PTHR43791:SF22">
    <property type="entry name" value="TRANSPORTER, PUTATIVE (AFU_ORTHOLOGUE AFUA_6G11320)-RELATED"/>
    <property type="match status" value="1"/>
</dbReference>
<feature type="transmembrane region" description="Helical" evidence="6">
    <location>
        <begin position="409"/>
        <end position="430"/>
    </location>
</feature>
<evidence type="ECO:0000313" key="8">
    <source>
        <dbReference type="EMBL" id="TID23444.1"/>
    </source>
</evidence>
<dbReference type="PROSITE" id="PS50850">
    <property type="entry name" value="MFS"/>
    <property type="match status" value="1"/>
</dbReference>
<feature type="transmembrane region" description="Helical" evidence="6">
    <location>
        <begin position="144"/>
        <end position="167"/>
    </location>
</feature>
<name>A0A4Z1PMI3_9PEZI</name>
<evidence type="ECO:0000256" key="1">
    <source>
        <dbReference type="ARBA" id="ARBA00004141"/>
    </source>
</evidence>
<keyword evidence="4 6" id="KW-1133">Transmembrane helix</keyword>
<protein>
    <submittedName>
        <fullName evidence="8">Putative mfs transporter protein</fullName>
    </submittedName>
</protein>
<evidence type="ECO:0000259" key="7">
    <source>
        <dbReference type="PROSITE" id="PS50850"/>
    </source>
</evidence>
<reference evidence="8 9" key="1">
    <citation type="submission" date="2019-04" db="EMBL/GenBank/DDBJ databases">
        <title>High contiguity whole genome sequence and gene annotation resource for two Venturia nashicola isolates.</title>
        <authorList>
            <person name="Prokchorchik M."/>
            <person name="Won K."/>
            <person name="Lee Y."/>
            <person name="Choi E.D."/>
            <person name="Segonzac C."/>
            <person name="Sohn K.H."/>
        </authorList>
    </citation>
    <scope>NUCLEOTIDE SEQUENCE [LARGE SCALE GENOMIC DNA]</scope>
    <source>
        <strain evidence="8 9">PRI2</strain>
    </source>
</reference>
<dbReference type="GO" id="GO:0022857">
    <property type="term" value="F:transmembrane transporter activity"/>
    <property type="evidence" value="ECO:0007669"/>
    <property type="project" value="InterPro"/>
</dbReference>
<dbReference type="EMBL" id="SNSC02000006">
    <property type="protein sequence ID" value="TID23444.1"/>
    <property type="molecule type" value="Genomic_DNA"/>
</dbReference>
<evidence type="ECO:0000256" key="5">
    <source>
        <dbReference type="ARBA" id="ARBA00023136"/>
    </source>
</evidence>
<feature type="transmembrane region" description="Helical" evidence="6">
    <location>
        <begin position="319"/>
        <end position="337"/>
    </location>
</feature>
<dbReference type="GO" id="GO:0016020">
    <property type="term" value="C:membrane"/>
    <property type="evidence" value="ECO:0007669"/>
    <property type="project" value="UniProtKB-SubCell"/>
</dbReference>
<dbReference type="Gene3D" id="1.20.1250.20">
    <property type="entry name" value="MFS general substrate transporter like domains"/>
    <property type="match status" value="2"/>
</dbReference>
<feature type="transmembrane region" description="Helical" evidence="6">
    <location>
        <begin position="119"/>
        <end position="138"/>
    </location>
</feature>
<feature type="transmembrane region" description="Helical" evidence="6">
    <location>
        <begin position="344"/>
        <end position="363"/>
    </location>
</feature>
<evidence type="ECO:0000256" key="6">
    <source>
        <dbReference type="SAM" id="Phobius"/>
    </source>
</evidence>
<keyword evidence="5 6" id="KW-0472">Membrane</keyword>
<evidence type="ECO:0000256" key="3">
    <source>
        <dbReference type="ARBA" id="ARBA00022692"/>
    </source>
</evidence>
<comment type="subcellular location">
    <subcellularLocation>
        <location evidence="1">Membrane</location>
        <topology evidence="1">Multi-pass membrane protein</topology>
    </subcellularLocation>
</comment>
<comment type="caution">
    <text evidence="8">The sequence shown here is derived from an EMBL/GenBank/DDBJ whole genome shotgun (WGS) entry which is preliminary data.</text>
</comment>
<sequence>MSELEKTPLETDKSNALRESELGNQKAFSDSSNEVLHEGINEKSLLRKLDLKLLPPLSLLYLLSFLDRSNVANARIEGLVADLHITGNQYLTALTLYFIGYVIFEVPCNIVLKRWTPQLWLPTLTLTWGVVSTLMGVTQNLSGFFAVRFFLGVAESGLFPGVCYYLSMWYKRRERQYRIALFFSAASLAGAFGGILAFGIAKMNGIGGYKGWRWIFIIEGLLTVVISCAAYFFISNYPDTAKFLSDRERSFIQARLAADSDSTRNEVFTWANVKKALLDHKCWLYGLAFHTMSLPLYTLSLFLPSIIKDLGYTSAKAQLLSIPVYALATLLTVLIAYTSERFHLRSPFAIASSLLAMIGYIILITNTHPSKSPGISYLGTFFAAAGIYPATALALAWPANNVSGQTKRAVASAMQISIGNLGAVLGTQLYRPKTAPRYLLGHGFALGYLCANVVVTGVIWWVLAKENRRREDSGVKGGYEDVGVGEDWEGDDDLRWRFST</sequence>
<keyword evidence="3 6" id="KW-0812">Transmembrane</keyword>
<evidence type="ECO:0000313" key="9">
    <source>
        <dbReference type="Proteomes" id="UP000298493"/>
    </source>
</evidence>
<keyword evidence="2" id="KW-0813">Transport</keyword>
<dbReference type="Pfam" id="PF07690">
    <property type="entry name" value="MFS_1"/>
    <property type="match status" value="1"/>
</dbReference>
<feature type="domain" description="Major facilitator superfamily (MFS) profile" evidence="7">
    <location>
        <begin position="53"/>
        <end position="469"/>
    </location>
</feature>
<dbReference type="InterPro" id="IPR020846">
    <property type="entry name" value="MFS_dom"/>
</dbReference>
<organism evidence="8 9">
    <name type="scientific">Venturia nashicola</name>
    <dbReference type="NCBI Taxonomy" id="86259"/>
    <lineage>
        <taxon>Eukaryota</taxon>
        <taxon>Fungi</taxon>
        <taxon>Dikarya</taxon>
        <taxon>Ascomycota</taxon>
        <taxon>Pezizomycotina</taxon>
        <taxon>Dothideomycetes</taxon>
        <taxon>Pleosporomycetidae</taxon>
        <taxon>Venturiales</taxon>
        <taxon>Venturiaceae</taxon>
        <taxon>Venturia</taxon>
    </lineage>
</organism>
<proteinExistence type="predicted"/>
<feature type="transmembrane region" description="Helical" evidence="6">
    <location>
        <begin position="91"/>
        <end position="112"/>
    </location>
</feature>
<dbReference type="InterPro" id="IPR036259">
    <property type="entry name" value="MFS_trans_sf"/>
</dbReference>
<accession>A0A4Z1PMI3</accession>
<dbReference type="FunFam" id="1.20.1250.20:FF:000068">
    <property type="entry name" value="MFS general substrate transporter"/>
    <property type="match status" value="1"/>
</dbReference>
<evidence type="ECO:0000256" key="2">
    <source>
        <dbReference type="ARBA" id="ARBA00022448"/>
    </source>
</evidence>
<dbReference type="InterPro" id="IPR011701">
    <property type="entry name" value="MFS"/>
</dbReference>
<dbReference type="FunFam" id="1.20.1250.20:FF:000034">
    <property type="entry name" value="MFS general substrate transporter"/>
    <property type="match status" value="1"/>
</dbReference>
<feature type="transmembrane region" description="Helical" evidence="6">
    <location>
        <begin position="282"/>
        <end position="307"/>
    </location>
</feature>
<keyword evidence="9" id="KW-1185">Reference proteome</keyword>
<feature type="transmembrane region" description="Helical" evidence="6">
    <location>
        <begin position="179"/>
        <end position="200"/>
    </location>
</feature>
<dbReference type="PANTHER" id="PTHR43791">
    <property type="entry name" value="PERMEASE-RELATED"/>
    <property type="match status" value="1"/>
</dbReference>